<name>A0A2H0W8D8_9BACT</name>
<protein>
    <recommendedName>
        <fullName evidence="4">Peptidase A2 domain-containing protein</fullName>
    </recommendedName>
</protein>
<evidence type="ECO:0000256" key="3">
    <source>
        <dbReference type="SAM" id="Phobius"/>
    </source>
</evidence>
<keyword evidence="3" id="KW-0812">Transmembrane</keyword>
<dbReference type="AlphaFoldDB" id="A0A2H0W8D8"/>
<keyword evidence="3" id="KW-1133">Transmembrane helix</keyword>
<keyword evidence="3" id="KW-0472">Membrane</keyword>
<gene>
    <name evidence="5" type="ORF">COT75_04240</name>
</gene>
<evidence type="ECO:0000259" key="4">
    <source>
        <dbReference type="PROSITE" id="PS50175"/>
    </source>
</evidence>
<proteinExistence type="predicted"/>
<accession>A0A2H0W8D8</accession>
<dbReference type="GO" id="GO:0004190">
    <property type="term" value="F:aspartic-type endopeptidase activity"/>
    <property type="evidence" value="ECO:0007669"/>
    <property type="project" value="InterPro"/>
</dbReference>
<feature type="compositionally biased region" description="Polar residues" evidence="2">
    <location>
        <begin position="1"/>
        <end position="23"/>
    </location>
</feature>
<evidence type="ECO:0000313" key="5">
    <source>
        <dbReference type="EMBL" id="PIS08930.1"/>
    </source>
</evidence>
<dbReference type="Pfam" id="PF13650">
    <property type="entry name" value="Asp_protease_2"/>
    <property type="match status" value="1"/>
</dbReference>
<dbReference type="SUPFAM" id="SSF50630">
    <property type="entry name" value="Acid proteases"/>
    <property type="match status" value="1"/>
</dbReference>
<feature type="region of interest" description="Disordered" evidence="2">
    <location>
        <begin position="1"/>
        <end position="55"/>
    </location>
</feature>
<feature type="transmembrane region" description="Helical" evidence="3">
    <location>
        <begin position="71"/>
        <end position="88"/>
    </location>
</feature>
<feature type="domain" description="Peptidase A2" evidence="4">
    <location>
        <begin position="140"/>
        <end position="217"/>
    </location>
</feature>
<dbReference type="Proteomes" id="UP000230093">
    <property type="component" value="Unassembled WGS sequence"/>
</dbReference>
<evidence type="ECO:0000256" key="1">
    <source>
        <dbReference type="ARBA" id="ARBA00022801"/>
    </source>
</evidence>
<dbReference type="PROSITE" id="PS50175">
    <property type="entry name" value="ASP_PROT_RETROV"/>
    <property type="match status" value="1"/>
</dbReference>
<dbReference type="EMBL" id="PEZT01000024">
    <property type="protein sequence ID" value="PIS08930.1"/>
    <property type="molecule type" value="Genomic_DNA"/>
</dbReference>
<dbReference type="GO" id="GO:0006508">
    <property type="term" value="P:proteolysis"/>
    <property type="evidence" value="ECO:0007669"/>
    <property type="project" value="InterPro"/>
</dbReference>
<dbReference type="Gene3D" id="2.40.70.10">
    <property type="entry name" value="Acid Proteases"/>
    <property type="match status" value="1"/>
</dbReference>
<sequence length="237" mass="26312">MADSIPQENKNFVQPINQTNIQPPASPVNPASIPAPSFQSLGQKPSQDPISSTNITQKQEKDISWRAWTKLAYIVIFIATALILGLYLSKNVLAKQVTGTSGEVLYQARYQPVLWKDFGEVFEPIVKIPVYYPSDGFMEKEFLLDSGALVSSLPREESKKMGISLAKLPRSTFGGFGNTTSFAYRAEVKIKLGEQEIKIPLVFTEAAGTKPILGRSGFFEKYSIHFNSKASMIEIRE</sequence>
<organism evidence="5 6">
    <name type="scientific">Candidatus Beckwithbacteria bacterium CG10_big_fil_rev_8_21_14_0_10_34_10</name>
    <dbReference type="NCBI Taxonomy" id="1974495"/>
    <lineage>
        <taxon>Bacteria</taxon>
        <taxon>Candidatus Beckwithiibacteriota</taxon>
    </lineage>
</organism>
<evidence type="ECO:0000256" key="2">
    <source>
        <dbReference type="SAM" id="MobiDB-lite"/>
    </source>
</evidence>
<feature type="compositionally biased region" description="Polar residues" evidence="2">
    <location>
        <begin position="37"/>
        <end position="55"/>
    </location>
</feature>
<comment type="caution">
    <text evidence="5">The sequence shown here is derived from an EMBL/GenBank/DDBJ whole genome shotgun (WGS) entry which is preliminary data.</text>
</comment>
<reference evidence="6" key="1">
    <citation type="submission" date="2017-09" db="EMBL/GenBank/DDBJ databases">
        <title>Depth-based differentiation of microbial function through sediment-hosted aquifers and enrichment of novel symbionts in the deep terrestrial subsurface.</title>
        <authorList>
            <person name="Probst A.J."/>
            <person name="Ladd B."/>
            <person name="Jarett J.K."/>
            <person name="Geller-Mcgrath D.E."/>
            <person name="Sieber C.M.K."/>
            <person name="Emerson J.B."/>
            <person name="Anantharaman K."/>
            <person name="Thomas B.C."/>
            <person name="Malmstrom R."/>
            <person name="Stieglmeier M."/>
            <person name="Klingl A."/>
            <person name="Woyke T."/>
            <person name="Ryan C.M."/>
            <person name="Banfield J.F."/>
        </authorList>
    </citation>
    <scope>NUCLEOTIDE SEQUENCE [LARGE SCALE GENOMIC DNA]</scope>
</reference>
<evidence type="ECO:0000313" key="6">
    <source>
        <dbReference type="Proteomes" id="UP000230093"/>
    </source>
</evidence>
<keyword evidence="1" id="KW-0378">Hydrolase</keyword>
<dbReference type="InterPro" id="IPR001995">
    <property type="entry name" value="Peptidase_A2_cat"/>
</dbReference>
<dbReference type="InterPro" id="IPR021109">
    <property type="entry name" value="Peptidase_aspartic_dom_sf"/>
</dbReference>